<dbReference type="InParanoid" id="A0A168KT84"/>
<proteinExistence type="predicted"/>
<dbReference type="Proteomes" id="UP000078561">
    <property type="component" value="Unassembled WGS sequence"/>
</dbReference>
<protein>
    <submittedName>
        <fullName evidence="1">Uncharacterized protein</fullName>
    </submittedName>
</protein>
<evidence type="ECO:0000313" key="2">
    <source>
        <dbReference type="Proteomes" id="UP000078561"/>
    </source>
</evidence>
<dbReference type="AlphaFoldDB" id="A0A168KT84"/>
<dbReference type="EMBL" id="LT550314">
    <property type="protein sequence ID" value="SAL95391.1"/>
    <property type="molecule type" value="Genomic_DNA"/>
</dbReference>
<keyword evidence="2" id="KW-1185">Reference proteome</keyword>
<gene>
    <name evidence="1" type="primary">ABSGL_00716.1 scaffold 921</name>
</gene>
<sequence length="153" mass="17560">MNPTINDNAIFWIHQDEERSTTERGFLDNMLTTLEAKVFEEKRCHWERLHHLKRNVVPLILDMAHKALPFNEHYEDALRELVRELVPPFGLRRMILTRVIEADPWLVAGGPAPVSVGDVEDEEEPSAEFDIFSNLLGINGLFDWAMESALPGV</sequence>
<name>A0A168KT84_ABSGL</name>
<organism evidence="1">
    <name type="scientific">Absidia glauca</name>
    <name type="common">Pin mould</name>
    <dbReference type="NCBI Taxonomy" id="4829"/>
    <lineage>
        <taxon>Eukaryota</taxon>
        <taxon>Fungi</taxon>
        <taxon>Fungi incertae sedis</taxon>
        <taxon>Mucoromycota</taxon>
        <taxon>Mucoromycotina</taxon>
        <taxon>Mucoromycetes</taxon>
        <taxon>Mucorales</taxon>
        <taxon>Cunninghamellaceae</taxon>
        <taxon>Absidia</taxon>
    </lineage>
</organism>
<evidence type="ECO:0000313" key="1">
    <source>
        <dbReference type="EMBL" id="SAL95391.1"/>
    </source>
</evidence>
<accession>A0A168KT84</accession>
<reference evidence="1" key="1">
    <citation type="submission" date="2016-04" db="EMBL/GenBank/DDBJ databases">
        <authorList>
            <person name="Evans L.H."/>
            <person name="Alamgir A."/>
            <person name="Owens N."/>
            <person name="Weber N.D."/>
            <person name="Virtaneva K."/>
            <person name="Barbian K."/>
            <person name="Babar A."/>
            <person name="Rosenke K."/>
        </authorList>
    </citation>
    <scope>NUCLEOTIDE SEQUENCE [LARGE SCALE GENOMIC DNA]</scope>
    <source>
        <strain evidence="1">CBS 101.48</strain>
    </source>
</reference>